<reference evidence="4 5" key="1">
    <citation type="submission" date="2019-03" db="EMBL/GenBank/DDBJ databases">
        <authorList>
            <person name="Gaulin E."/>
            <person name="Dumas B."/>
        </authorList>
    </citation>
    <scope>NUCLEOTIDE SEQUENCE [LARGE SCALE GENOMIC DNA]</scope>
    <source>
        <strain evidence="4">CBS 568.67</strain>
    </source>
</reference>
<evidence type="ECO:0000256" key="1">
    <source>
        <dbReference type="SAM" id="MobiDB-lite"/>
    </source>
</evidence>
<accession>A0A485KH85</accession>
<gene>
    <name evidence="4" type="primary">Aste57867_5081</name>
    <name evidence="3" type="ORF">As57867_005068</name>
    <name evidence="4" type="ORF">ASTE57867_5081</name>
</gene>
<sequence length="881" mass="94354">MDNSTPKTIFCSPHRDMATTHHDGATAKSNVFAVNLRKVSEIAGISYDQLITGIHTDDAMRMQGIVMEVDEDEADFASGAVDGKLDALVLTSTATTAFGVPLGLQQLNGKTVLEHALAQLLLAGIDRVVVAVAASSEIRAFLEKSVLSSRMNIVFLEVLPKVLESIPETVLAARHLFAGSFLIHAADRIFDKALLVRFEAFHRQHRCVCLLVESNLTIAGRMDPTTVRVQYTHGEPAKLHVGRDMADYNGVDAGLYVVSNKVFIVLDNLLHGVGSLSLAESLAFGFHRLKAMTVDDQPWFGVDTVQQMLHAVESNQLGAFTPYAFSRRNSPVEDGVKPKSRRQSVVLSVASSLENEPTIDALPRRRASRSEKIEPFEGFVVGVKTSSTTANDDDEETDRLLHSPRRLSIKVHECALPSDVTLSKSRANEYMLAIPLPPHRSNADDDDAAHRRACASPRHSAYLIQQPRASAADESTFVLAVPDAAAARHPAASMLRRLSALPSDVRDVALEATVVDGRLEVQLTVQKQVPLVGYVILAWALFSVSSQGAALQTLVGVSPLLKMVWRYFGSSCLCGILSTLNFLDMGRLPTMAARVVVRDMLVCVVSYVVFAATFIWALDHTSVGHAYIFSNSHSILLVVGKFFVGQPVATMEAVGAMLGIVGGVVTSTDHGSAAAAGSRGTNAPEPTVQGDVVAFLGAVGGVAYLMYAKHLRETMGVWLFCFCLFTGTWITLVPLLSVLDVDYDLSTDAQRGFFGWTNHLGIELVLVVVVSACGSMGFVSSLKYFPPLVVSVTMLLEPVVATAICIALGMATTPGVLTFVGGLAVIIGTLLVILGSSSSTETINVTQAMIPGHAQEGMVDHATRRPSSGGGTALKGYGSCS</sequence>
<feature type="transmembrane region" description="Helical" evidence="2">
    <location>
        <begin position="816"/>
        <end position="834"/>
    </location>
</feature>
<feature type="transmembrane region" description="Helical" evidence="2">
    <location>
        <begin position="564"/>
        <end position="583"/>
    </location>
</feature>
<protein>
    <submittedName>
        <fullName evidence="4">Aste57867_5081 protein</fullName>
    </submittedName>
</protein>
<dbReference type="PANTHER" id="PTHR22911">
    <property type="entry name" value="ACYL-MALONYL CONDENSING ENZYME-RELATED"/>
    <property type="match status" value="1"/>
</dbReference>
<evidence type="ECO:0000313" key="3">
    <source>
        <dbReference type="EMBL" id="KAF0711823.1"/>
    </source>
</evidence>
<evidence type="ECO:0000256" key="2">
    <source>
        <dbReference type="SAM" id="Phobius"/>
    </source>
</evidence>
<dbReference type="SUPFAM" id="SSF53448">
    <property type="entry name" value="Nucleotide-diphospho-sugar transferases"/>
    <property type="match status" value="1"/>
</dbReference>
<name>A0A485KH85_9STRA</name>
<dbReference type="AlphaFoldDB" id="A0A485KH85"/>
<feature type="region of interest" description="Disordered" evidence="1">
    <location>
        <begin position="860"/>
        <end position="881"/>
    </location>
</feature>
<keyword evidence="2" id="KW-0812">Transmembrane</keyword>
<dbReference type="SUPFAM" id="SSF103481">
    <property type="entry name" value="Multidrug resistance efflux transporter EmrE"/>
    <property type="match status" value="1"/>
</dbReference>
<dbReference type="EMBL" id="VJMH01001504">
    <property type="protein sequence ID" value="KAF0711823.1"/>
    <property type="molecule type" value="Genomic_DNA"/>
</dbReference>
<feature type="transmembrane region" description="Helical" evidence="2">
    <location>
        <begin position="759"/>
        <end position="779"/>
    </location>
</feature>
<dbReference type="InterPro" id="IPR029044">
    <property type="entry name" value="Nucleotide-diphossugar_trans"/>
</dbReference>
<feature type="transmembrane region" description="Helical" evidence="2">
    <location>
        <begin position="719"/>
        <end position="739"/>
    </location>
</feature>
<dbReference type="InterPro" id="IPR037185">
    <property type="entry name" value="EmrE-like"/>
</dbReference>
<feature type="transmembrane region" description="Helical" evidence="2">
    <location>
        <begin position="788"/>
        <end position="810"/>
    </location>
</feature>
<dbReference type="Proteomes" id="UP000332933">
    <property type="component" value="Unassembled WGS sequence"/>
</dbReference>
<organism evidence="4 5">
    <name type="scientific">Aphanomyces stellatus</name>
    <dbReference type="NCBI Taxonomy" id="120398"/>
    <lineage>
        <taxon>Eukaryota</taxon>
        <taxon>Sar</taxon>
        <taxon>Stramenopiles</taxon>
        <taxon>Oomycota</taxon>
        <taxon>Saprolegniomycetes</taxon>
        <taxon>Saprolegniales</taxon>
        <taxon>Verrucalvaceae</taxon>
        <taxon>Aphanomyces</taxon>
    </lineage>
</organism>
<proteinExistence type="predicted"/>
<dbReference type="PANTHER" id="PTHR22911:SF79">
    <property type="entry name" value="MOBA-LIKE NTP TRANSFERASE DOMAIN-CONTAINING PROTEIN"/>
    <property type="match status" value="1"/>
</dbReference>
<evidence type="ECO:0000313" key="5">
    <source>
        <dbReference type="Proteomes" id="UP000332933"/>
    </source>
</evidence>
<feature type="transmembrane region" description="Helical" evidence="2">
    <location>
        <begin position="651"/>
        <end position="668"/>
    </location>
</feature>
<feature type="transmembrane region" description="Helical" evidence="2">
    <location>
        <begin position="595"/>
        <end position="618"/>
    </location>
</feature>
<dbReference type="OrthoDB" id="74158at2759"/>
<dbReference type="GO" id="GO:0016020">
    <property type="term" value="C:membrane"/>
    <property type="evidence" value="ECO:0007669"/>
    <property type="project" value="TreeGrafter"/>
</dbReference>
<dbReference type="EMBL" id="CAADRA010001505">
    <property type="protein sequence ID" value="VFT82162.1"/>
    <property type="molecule type" value="Genomic_DNA"/>
</dbReference>
<dbReference type="Gene3D" id="3.90.550.10">
    <property type="entry name" value="Spore Coat Polysaccharide Biosynthesis Protein SpsA, Chain A"/>
    <property type="match status" value="1"/>
</dbReference>
<keyword evidence="2" id="KW-0472">Membrane</keyword>
<reference evidence="3" key="2">
    <citation type="submission" date="2019-06" db="EMBL/GenBank/DDBJ databases">
        <title>Genomics analysis of Aphanomyces spp. identifies a new class of oomycete effector associated with host adaptation.</title>
        <authorList>
            <person name="Gaulin E."/>
        </authorList>
    </citation>
    <scope>NUCLEOTIDE SEQUENCE</scope>
    <source>
        <strain evidence="3">CBS 578.67</strain>
    </source>
</reference>
<evidence type="ECO:0000313" key="4">
    <source>
        <dbReference type="EMBL" id="VFT82162.1"/>
    </source>
</evidence>
<keyword evidence="5" id="KW-1185">Reference proteome</keyword>
<keyword evidence="2" id="KW-1133">Transmembrane helix</keyword>